<comment type="caution">
    <text evidence="2">The sequence shown here is derived from an EMBL/GenBank/DDBJ whole genome shotgun (WGS) entry which is preliminary data.</text>
</comment>
<evidence type="ECO:0008006" key="4">
    <source>
        <dbReference type="Google" id="ProtNLM"/>
    </source>
</evidence>
<gene>
    <name evidence="2" type="primary">RvY_01579-1</name>
    <name evidence="2" type="synonym">RvY_01579.1</name>
    <name evidence="2" type="ORF">RvY_01579</name>
</gene>
<feature type="chain" id="PRO_5008897343" description="Secreted protein" evidence="1">
    <location>
        <begin position="29"/>
        <end position="98"/>
    </location>
</feature>
<evidence type="ECO:0000313" key="2">
    <source>
        <dbReference type="EMBL" id="GAU88975.1"/>
    </source>
</evidence>
<evidence type="ECO:0000313" key="3">
    <source>
        <dbReference type="Proteomes" id="UP000186922"/>
    </source>
</evidence>
<proteinExistence type="predicted"/>
<dbReference type="Proteomes" id="UP000186922">
    <property type="component" value="Unassembled WGS sequence"/>
</dbReference>
<organism evidence="2 3">
    <name type="scientific">Ramazzottius varieornatus</name>
    <name type="common">Water bear</name>
    <name type="synonym">Tardigrade</name>
    <dbReference type="NCBI Taxonomy" id="947166"/>
    <lineage>
        <taxon>Eukaryota</taxon>
        <taxon>Metazoa</taxon>
        <taxon>Ecdysozoa</taxon>
        <taxon>Tardigrada</taxon>
        <taxon>Eutardigrada</taxon>
        <taxon>Parachela</taxon>
        <taxon>Hypsibioidea</taxon>
        <taxon>Ramazzottiidae</taxon>
        <taxon>Ramazzottius</taxon>
    </lineage>
</organism>
<reference evidence="2 3" key="1">
    <citation type="journal article" date="2016" name="Nat. Commun.">
        <title>Extremotolerant tardigrade genome and improved radiotolerance of human cultured cells by tardigrade-unique protein.</title>
        <authorList>
            <person name="Hashimoto T."/>
            <person name="Horikawa D.D."/>
            <person name="Saito Y."/>
            <person name="Kuwahara H."/>
            <person name="Kozuka-Hata H."/>
            <person name="Shin-I T."/>
            <person name="Minakuchi Y."/>
            <person name="Ohishi K."/>
            <person name="Motoyama A."/>
            <person name="Aizu T."/>
            <person name="Enomoto A."/>
            <person name="Kondo K."/>
            <person name="Tanaka S."/>
            <person name="Hara Y."/>
            <person name="Koshikawa S."/>
            <person name="Sagara H."/>
            <person name="Miura T."/>
            <person name="Yokobori S."/>
            <person name="Miyagawa K."/>
            <person name="Suzuki Y."/>
            <person name="Kubo T."/>
            <person name="Oyama M."/>
            <person name="Kohara Y."/>
            <person name="Fujiyama A."/>
            <person name="Arakawa K."/>
            <person name="Katayama T."/>
            <person name="Toyoda A."/>
            <person name="Kunieda T."/>
        </authorList>
    </citation>
    <scope>NUCLEOTIDE SEQUENCE [LARGE SCALE GENOMIC DNA]</scope>
    <source>
        <strain evidence="2 3">YOKOZUNA-1</strain>
    </source>
</reference>
<name>A0A1D1UKP2_RAMVA</name>
<protein>
    <recommendedName>
        <fullName evidence="4">Secreted protein</fullName>
    </recommendedName>
</protein>
<dbReference type="AlphaFoldDB" id="A0A1D1UKP2"/>
<keyword evidence="1" id="KW-0732">Signal</keyword>
<keyword evidence="3" id="KW-1185">Reference proteome</keyword>
<accession>A0A1D1UKP2</accession>
<feature type="signal peptide" evidence="1">
    <location>
        <begin position="1"/>
        <end position="28"/>
    </location>
</feature>
<sequence length="98" mass="10833">MCGEVSKIMDVIAFSICSLCLSVCVVGGKERDVGFCLFMGYSRGLSLQWGLSGCKAFFCKRLLPSICIDSKSNSHSIILLSRTLMAIFKLRKPEVKFL</sequence>
<evidence type="ECO:0000256" key="1">
    <source>
        <dbReference type="SAM" id="SignalP"/>
    </source>
</evidence>
<dbReference type="EMBL" id="BDGG01000001">
    <property type="protein sequence ID" value="GAU88975.1"/>
    <property type="molecule type" value="Genomic_DNA"/>
</dbReference>